<dbReference type="Proteomes" id="UP000005870">
    <property type="component" value="Chromosome"/>
</dbReference>
<reference evidence="1 2" key="1">
    <citation type="journal article" date="2012" name="J. Bacteriol.">
        <title>Complete Genome Sequence of the BTEX-Degrading Bacterium Pseudoxanthomonas spadix BD-a59.</title>
        <authorList>
            <person name="Lee S.H."/>
            <person name="Jin H.M."/>
            <person name="Lee H.J."/>
            <person name="Kim J.M."/>
            <person name="Jeon C.O."/>
        </authorList>
    </citation>
    <scope>NUCLEOTIDE SEQUENCE [LARGE SCALE GENOMIC DNA]</scope>
    <source>
        <strain evidence="1 2">BD-a59</strain>
    </source>
</reference>
<sequence>MLACAASALAGCSTFGRWFGGHETAPGQVPVQHFSCESKGAELKYCDVDASAGVRLTRQLSSMPCIKGRTWGYGRFGVWVDHGCRGEFVSGAGDDDSGQFDPRHQVLRCESQDQKRKHCLLQVASSTVELVQQLSDSACVENKTWGWDADGVWVDAGCRALFRVR</sequence>
<dbReference type="KEGG" id="psd:DSC_07890"/>
<name>G7UUD8_PSEUP</name>
<dbReference type="AlphaFoldDB" id="G7UUD8"/>
<proteinExistence type="predicted"/>
<organism evidence="1 2">
    <name type="scientific">Pseudoxanthomonas spadix (strain BD-a59)</name>
    <dbReference type="NCBI Taxonomy" id="1045855"/>
    <lineage>
        <taxon>Bacteria</taxon>
        <taxon>Pseudomonadati</taxon>
        <taxon>Pseudomonadota</taxon>
        <taxon>Gammaproteobacteria</taxon>
        <taxon>Lysobacterales</taxon>
        <taxon>Lysobacteraceae</taxon>
        <taxon>Pseudoxanthomonas</taxon>
    </lineage>
</organism>
<dbReference type="eggNOG" id="ENOG50310GY">
    <property type="taxonomic scope" value="Bacteria"/>
</dbReference>
<dbReference type="STRING" id="1045855.DSC_07890"/>
<dbReference type="InterPro" id="IPR021381">
    <property type="entry name" value="DUF3011"/>
</dbReference>
<protein>
    <recommendedName>
        <fullName evidence="3">DUF3011 domain-containing protein</fullName>
    </recommendedName>
</protein>
<dbReference type="HOGENOM" id="CLU_090005_1_0_6"/>
<gene>
    <name evidence="1" type="ordered locus">DSC_07890</name>
</gene>
<evidence type="ECO:0008006" key="3">
    <source>
        <dbReference type="Google" id="ProtNLM"/>
    </source>
</evidence>
<dbReference type="EMBL" id="CP003093">
    <property type="protein sequence ID" value="AER56229.1"/>
    <property type="molecule type" value="Genomic_DNA"/>
</dbReference>
<evidence type="ECO:0000313" key="1">
    <source>
        <dbReference type="EMBL" id="AER56229.1"/>
    </source>
</evidence>
<dbReference type="Pfam" id="PF11218">
    <property type="entry name" value="DUF3011"/>
    <property type="match status" value="1"/>
</dbReference>
<accession>G7UUD8</accession>
<evidence type="ECO:0000313" key="2">
    <source>
        <dbReference type="Proteomes" id="UP000005870"/>
    </source>
</evidence>
<keyword evidence="2" id="KW-1185">Reference proteome</keyword>